<evidence type="ECO:0000313" key="2">
    <source>
        <dbReference type="Proteomes" id="UP000221751"/>
    </source>
</evidence>
<sequence length="313" mass="35523">MQQPIQPGLSRGDRTWIHAVTPFGERIHLSGRYKMEQGIEFARGLVGLDRAPTELVWLQEAHQNGADLVGNNIDVRTIRGAVNILGQTPRKMRAASHLWDRAANVEKYGQLYFINSYSGIRYVDYLLGDSPNASYDRDPAIRRGAVGTPFTWVCPNPYFKGRPEVFPFVPQAGLSDGWKVGTVKFRNLGDADRNYPQIMLKGPGTWRMPSGFRDENARLLPYNVNDKRTYVEFPALKSSEEVWIDTDPRAETIVSKDPARKDVNLWAQMKGQRPRLAVSILYPDMEDWTFAVKGGSSMPVAEVHFQAFYNSWQ</sequence>
<dbReference type="Proteomes" id="UP000221751">
    <property type="component" value="Segment"/>
</dbReference>
<organism evidence="1 2">
    <name type="scientific">Rhodococcus phage ChewyVIII</name>
    <dbReference type="NCBI Taxonomy" id="1887657"/>
    <lineage>
        <taxon>Viruses</taxon>
        <taxon>Duplodnaviria</taxon>
        <taxon>Heunggongvirae</taxon>
        <taxon>Uroviricota</taxon>
        <taxon>Caudoviricetes</taxon>
        <taxon>Chewyvirus</taxon>
        <taxon>Chewyvirus chewyVIII</taxon>
    </lineage>
</organism>
<keyword evidence="2" id="KW-1185">Reference proteome</keyword>
<proteinExistence type="predicted"/>
<accession>A0A1C9EI73</accession>
<dbReference type="RefSeq" id="YP_010754172.1">
    <property type="nucleotide sequence ID" value="NC_073456.1"/>
</dbReference>
<reference evidence="2" key="1">
    <citation type="submission" date="2016-07" db="EMBL/GenBank/DDBJ databases">
        <authorList>
            <person name="Florea S."/>
            <person name="Webb J.S."/>
            <person name="Jaromczyk J."/>
            <person name="Schardl C.L."/>
        </authorList>
    </citation>
    <scope>NUCLEOTIDE SEQUENCE [LARGE SCALE GENOMIC DNA]</scope>
</reference>
<gene>
    <name evidence="1" type="primary">55</name>
    <name evidence="1" type="ORF">SEA_CHEWYVIII_55</name>
</gene>
<protein>
    <submittedName>
        <fullName evidence="1">Minor tail protein</fullName>
    </submittedName>
</protein>
<dbReference type="GeneID" id="80018754"/>
<evidence type="ECO:0000313" key="1">
    <source>
        <dbReference type="EMBL" id="AON97477.1"/>
    </source>
</evidence>
<dbReference type="EMBL" id="KX557288">
    <property type="protein sequence ID" value="AON97477.1"/>
    <property type="molecule type" value="Genomic_DNA"/>
</dbReference>
<dbReference type="KEGG" id="vg:80018754"/>
<name>A0A1C9EI73_9CAUD</name>